<dbReference type="AlphaFoldDB" id="A0A5B7JVV0"/>
<protein>
    <submittedName>
        <fullName evidence="2">Uncharacterized protein</fullName>
    </submittedName>
</protein>
<keyword evidence="3" id="KW-1185">Reference proteome</keyword>
<reference evidence="2 3" key="1">
    <citation type="submission" date="2019-05" db="EMBL/GenBank/DDBJ databases">
        <title>Another draft genome of Portunus trituberculatus and its Hox gene families provides insights of decapod evolution.</title>
        <authorList>
            <person name="Jeong J.-H."/>
            <person name="Song I."/>
            <person name="Kim S."/>
            <person name="Choi T."/>
            <person name="Kim D."/>
            <person name="Ryu S."/>
            <person name="Kim W."/>
        </authorList>
    </citation>
    <scope>NUCLEOTIDE SEQUENCE [LARGE SCALE GENOMIC DNA]</scope>
    <source>
        <tissue evidence="2">Muscle</tissue>
    </source>
</reference>
<evidence type="ECO:0000313" key="2">
    <source>
        <dbReference type="EMBL" id="MPC98939.1"/>
    </source>
</evidence>
<name>A0A5B7JVV0_PORTR</name>
<gene>
    <name evidence="2" type="ORF">E2C01_094327</name>
</gene>
<proteinExistence type="predicted"/>
<sequence>MTACLRRRYSRQSNLVCVYVRVGACVCPPVCLSLAKLAGTRRQDNTPHHQLLVSRHREPHIRLARLSFTAEMWLEAARNSTTARHHPVTTTTTTTSRNTQPHQ</sequence>
<dbReference type="EMBL" id="VSRR010116238">
    <property type="protein sequence ID" value="MPC98939.1"/>
    <property type="molecule type" value="Genomic_DNA"/>
</dbReference>
<comment type="caution">
    <text evidence="2">The sequence shown here is derived from an EMBL/GenBank/DDBJ whole genome shotgun (WGS) entry which is preliminary data.</text>
</comment>
<feature type="region of interest" description="Disordered" evidence="1">
    <location>
        <begin position="79"/>
        <end position="103"/>
    </location>
</feature>
<evidence type="ECO:0000256" key="1">
    <source>
        <dbReference type="SAM" id="MobiDB-lite"/>
    </source>
</evidence>
<dbReference type="Proteomes" id="UP000324222">
    <property type="component" value="Unassembled WGS sequence"/>
</dbReference>
<accession>A0A5B7JVV0</accession>
<evidence type="ECO:0000313" key="3">
    <source>
        <dbReference type="Proteomes" id="UP000324222"/>
    </source>
</evidence>
<organism evidence="2 3">
    <name type="scientific">Portunus trituberculatus</name>
    <name type="common">Swimming crab</name>
    <name type="synonym">Neptunus trituberculatus</name>
    <dbReference type="NCBI Taxonomy" id="210409"/>
    <lineage>
        <taxon>Eukaryota</taxon>
        <taxon>Metazoa</taxon>
        <taxon>Ecdysozoa</taxon>
        <taxon>Arthropoda</taxon>
        <taxon>Crustacea</taxon>
        <taxon>Multicrustacea</taxon>
        <taxon>Malacostraca</taxon>
        <taxon>Eumalacostraca</taxon>
        <taxon>Eucarida</taxon>
        <taxon>Decapoda</taxon>
        <taxon>Pleocyemata</taxon>
        <taxon>Brachyura</taxon>
        <taxon>Eubrachyura</taxon>
        <taxon>Portunoidea</taxon>
        <taxon>Portunidae</taxon>
        <taxon>Portuninae</taxon>
        <taxon>Portunus</taxon>
    </lineage>
</organism>